<proteinExistence type="predicted"/>
<name>A0AAU9IG02_9CILI</name>
<protein>
    <submittedName>
        <fullName evidence="1">Uncharacterized protein</fullName>
    </submittedName>
</protein>
<dbReference type="EMBL" id="CAJZBQ010000005">
    <property type="protein sequence ID" value="CAG9312276.1"/>
    <property type="molecule type" value="Genomic_DNA"/>
</dbReference>
<keyword evidence="2" id="KW-1185">Reference proteome</keyword>
<organism evidence="1 2">
    <name type="scientific">Blepharisma stoltei</name>
    <dbReference type="NCBI Taxonomy" id="1481888"/>
    <lineage>
        <taxon>Eukaryota</taxon>
        <taxon>Sar</taxon>
        <taxon>Alveolata</taxon>
        <taxon>Ciliophora</taxon>
        <taxon>Postciliodesmatophora</taxon>
        <taxon>Heterotrichea</taxon>
        <taxon>Heterotrichida</taxon>
        <taxon>Blepharismidae</taxon>
        <taxon>Blepharisma</taxon>
    </lineage>
</organism>
<comment type="caution">
    <text evidence="1">The sequence shown here is derived from an EMBL/GenBank/DDBJ whole genome shotgun (WGS) entry which is preliminary data.</text>
</comment>
<evidence type="ECO:0000313" key="2">
    <source>
        <dbReference type="Proteomes" id="UP001162131"/>
    </source>
</evidence>
<reference evidence="1" key="1">
    <citation type="submission" date="2021-09" db="EMBL/GenBank/DDBJ databases">
        <authorList>
            <consortium name="AG Swart"/>
            <person name="Singh M."/>
            <person name="Singh A."/>
            <person name="Seah K."/>
            <person name="Emmerich C."/>
        </authorList>
    </citation>
    <scope>NUCLEOTIDE SEQUENCE</scope>
    <source>
        <strain evidence="1">ATCC30299</strain>
    </source>
</reference>
<evidence type="ECO:0000313" key="1">
    <source>
        <dbReference type="EMBL" id="CAG9312276.1"/>
    </source>
</evidence>
<accession>A0AAU9IG02</accession>
<dbReference type="AlphaFoldDB" id="A0AAU9IG02"/>
<sequence>MLDIRNLMPCYRDDLMHDELEEKIRWLAEKSESAQGSHILADCEFSNYLLETIEICEDFFPKLPTFLMSFNYKMSIEEEFMMHELSNYSQILHVICNQADDKTGWAAAATVLDSTCYWYRNQEQRIGNIIQGLMPRSQGNLVSAEMSGDFEYKLGPSGNEIYSLEFSRGDENCEAVPIPNGFPISFERENIKISANTGIYEFLEEFKQRPDHNHNRDELLETRNYLSSLKDNYML</sequence>
<gene>
    <name evidence="1" type="ORF">BSTOLATCC_MIC5518</name>
</gene>
<dbReference type="Proteomes" id="UP001162131">
    <property type="component" value="Unassembled WGS sequence"/>
</dbReference>